<reference evidence="2 3" key="1">
    <citation type="submission" date="2017-01" db="EMBL/GenBank/DDBJ databases">
        <title>A new Hymenobacter.</title>
        <authorList>
            <person name="Liang Y."/>
            <person name="Feng F."/>
        </authorList>
    </citation>
    <scope>NUCLEOTIDE SEQUENCE [LARGE SCALE GENOMIC DNA]</scope>
    <source>
        <strain evidence="2">MIMBbqt21</strain>
    </source>
</reference>
<evidence type="ECO:0000313" key="3">
    <source>
        <dbReference type="Proteomes" id="UP000194873"/>
    </source>
</evidence>
<dbReference type="EMBL" id="MTSE01000049">
    <property type="protein sequence ID" value="OUJ68587.1"/>
    <property type="molecule type" value="Genomic_DNA"/>
</dbReference>
<name>A0A243W5I4_9BACT</name>
<accession>A0A243W5I4</accession>
<feature type="signal peptide" evidence="1">
    <location>
        <begin position="1"/>
        <end position="22"/>
    </location>
</feature>
<dbReference type="OrthoDB" id="897679at2"/>
<evidence type="ECO:0000256" key="1">
    <source>
        <dbReference type="SAM" id="SignalP"/>
    </source>
</evidence>
<evidence type="ECO:0000313" key="2">
    <source>
        <dbReference type="EMBL" id="OUJ68587.1"/>
    </source>
</evidence>
<dbReference type="RefSeq" id="WP_086597396.1">
    <property type="nucleotide sequence ID" value="NZ_MTSE01000049.1"/>
</dbReference>
<dbReference type="AlphaFoldDB" id="A0A243W5I4"/>
<dbReference type="Proteomes" id="UP000194873">
    <property type="component" value="Unassembled WGS sequence"/>
</dbReference>
<evidence type="ECO:0008006" key="4">
    <source>
        <dbReference type="Google" id="ProtNLM"/>
    </source>
</evidence>
<sequence length="189" mass="21114">MKSSIVLCGLLILLSWATPQLAHTQALTPAQQARIAYYRLHVTPTIGQQRRRLEQVLSLSDKQLLDSIHVQLYAIRRRASLLRDPLPDGSQPIVSETDQQQLQQLPQQVKQAMTRLDPLLTKHYALLADIAQQLAAEKAFWLVKLGKLPPLTDKSLATDQQLINHQLSPAVLLLSAAPSVNTTTKRPSR</sequence>
<organism evidence="2 3">
    <name type="scientific">Hymenobacter crusticola</name>
    <dbReference type="NCBI Taxonomy" id="1770526"/>
    <lineage>
        <taxon>Bacteria</taxon>
        <taxon>Pseudomonadati</taxon>
        <taxon>Bacteroidota</taxon>
        <taxon>Cytophagia</taxon>
        <taxon>Cytophagales</taxon>
        <taxon>Hymenobacteraceae</taxon>
        <taxon>Hymenobacter</taxon>
    </lineage>
</organism>
<protein>
    <recommendedName>
        <fullName evidence="4">DUF4142 domain-containing protein</fullName>
    </recommendedName>
</protein>
<feature type="chain" id="PRO_5011969837" description="DUF4142 domain-containing protein" evidence="1">
    <location>
        <begin position="23"/>
        <end position="189"/>
    </location>
</feature>
<keyword evidence="3" id="KW-1185">Reference proteome</keyword>
<comment type="caution">
    <text evidence="2">The sequence shown here is derived from an EMBL/GenBank/DDBJ whole genome shotgun (WGS) entry which is preliminary data.</text>
</comment>
<proteinExistence type="predicted"/>
<keyword evidence="1" id="KW-0732">Signal</keyword>
<gene>
    <name evidence="2" type="ORF">BXP70_27895</name>
</gene>